<reference evidence="1 2" key="1">
    <citation type="submission" date="2019-05" db="EMBL/GenBank/DDBJ databases">
        <authorList>
            <person name="Le T.S."/>
            <person name="Kurtboke I."/>
        </authorList>
    </citation>
    <scope>NUCLEOTIDE SEQUENCE [LARGE SCALE GENOMIC DNA]</scope>
</reference>
<evidence type="ECO:0000313" key="1">
    <source>
        <dbReference type="EMBL" id="QDH47501.1"/>
    </source>
</evidence>
<dbReference type="RefSeq" id="YP_009847843.1">
    <property type="nucleotide sequence ID" value="NC_048779.1"/>
</dbReference>
<protein>
    <submittedName>
        <fullName evidence="1">Uncharacterized protein</fullName>
    </submittedName>
</protein>
<accession>A0A514A2K6</accession>
<dbReference type="EMBL" id="MK905543">
    <property type="protein sequence ID" value="QDH47501.1"/>
    <property type="molecule type" value="Genomic_DNA"/>
</dbReference>
<evidence type="ECO:0000313" key="2">
    <source>
        <dbReference type="Proteomes" id="UP000320568"/>
    </source>
</evidence>
<sequence length="145" mass="16802">MTTKANTMEIFVNINNEYGYPDEVFDITLEHLSGLLISTKMTPDELHDDLELSVENVLETYNPKFHENMDDYVLLADIENRFFQAMSDSKDLLNEVLGNHPELRYMYMQNIRDVDIKKLSGNWGLLQVTIDPPGGETWKQTIQKS</sequence>
<proteinExistence type="predicted"/>
<dbReference type="GeneID" id="55618242"/>
<organism evidence="1 2">
    <name type="scientific">Vibrio phage USC-1</name>
    <dbReference type="NCBI Taxonomy" id="2592615"/>
    <lineage>
        <taxon>Viruses</taxon>
        <taxon>Duplodnaviria</taxon>
        <taxon>Heunggongvirae</taxon>
        <taxon>Uroviricota</taxon>
        <taxon>Caudoviricetes</taxon>
        <taxon>Chimalliviridae</taxon>
        <taxon>Gorgonvirinae</taxon>
        <taxon>Aphroditevirus</taxon>
        <taxon>Aphroditevirus USC1</taxon>
    </lineage>
</organism>
<dbReference type="KEGG" id="vg:55618242"/>
<name>A0A514A2K6_9CAUD</name>
<dbReference type="Proteomes" id="UP000320568">
    <property type="component" value="Segment"/>
</dbReference>
<keyword evidence="2" id="KW-1185">Reference proteome</keyword>